<keyword evidence="2" id="KW-1133">Transmembrane helix</keyword>
<dbReference type="AlphaFoldDB" id="A0A194XC46"/>
<dbReference type="GeneID" id="28820081"/>
<dbReference type="RefSeq" id="XP_018072086.1">
    <property type="nucleotide sequence ID" value="XM_018210355.1"/>
</dbReference>
<gene>
    <name evidence="4" type="ORF">LY89DRAFT_60436</name>
</gene>
<feature type="region of interest" description="Disordered" evidence="1">
    <location>
        <begin position="1"/>
        <end position="34"/>
    </location>
</feature>
<dbReference type="Pfam" id="PF06985">
    <property type="entry name" value="HET"/>
    <property type="match status" value="1"/>
</dbReference>
<dbReference type="PANTHER" id="PTHR24148">
    <property type="entry name" value="ANKYRIN REPEAT DOMAIN-CONTAINING PROTEIN 39 HOMOLOG-RELATED"/>
    <property type="match status" value="1"/>
</dbReference>
<dbReference type="OrthoDB" id="2157530at2759"/>
<dbReference type="KEGG" id="psco:LY89DRAFT_60436"/>
<dbReference type="InterPro" id="IPR052895">
    <property type="entry name" value="HetReg/Transcr_Mod"/>
</dbReference>
<dbReference type="Proteomes" id="UP000070700">
    <property type="component" value="Unassembled WGS sequence"/>
</dbReference>
<dbReference type="InParanoid" id="A0A194XC46"/>
<feature type="transmembrane region" description="Helical" evidence="2">
    <location>
        <begin position="149"/>
        <end position="170"/>
    </location>
</feature>
<proteinExistence type="predicted"/>
<sequence length="195" mass="22213">MADQSQQQLPSTDNPSTVKIQDTTSESFSYSPLENTDSERSIRLIMIKPVKRLTSDIECELVHVKFGDKPNYEALSYAWGSDLTTRAIKINGKTLLVRESLWKVLAKLRHRDEPRCLWVDAICINQSDIAEKNSQVRLMPHIYRKATTVIVWLGIVPVDMLSALIASGYWNRVCIVQEIGKAKTIRVHWNSKSLT</sequence>
<evidence type="ECO:0000256" key="2">
    <source>
        <dbReference type="SAM" id="Phobius"/>
    </source>
</evidence>
<dbReference type="EMBL" id="KQ947414">
    <property type="protein sequence ID" value="KUJ17731.1"/>
    <property type="molecule type" value="Genomic_DNA"/>
</dbReference>
<accession>A0A194XC46</accession>
<evidence type="ECO:0000256" key="1">
    <source>
        <dbReference type="SAM" id="MobiDB-lite"/>
    </source>
</evidence>
<feature type="domain" description="Heterokaryon incompatibility" evidence="3">
    <location>
        <begin position="72"/>
        <end position="154"/>
    </location>
</feature>
<protein>
    <submittedName>
        <fullName evidence="4">HET-domain-containing protein</fullName>
    </submittedName>
</protein>
<evidence type="ECO:0000313" key="5">
    <source>
        <dbReference type="Proteomes" id="UP000070700"/>
    </source>
</evidence>
<evidence type="ECO:0000259" key="3">
    <source>
        <dbReference type="Pfam" id="PF06985"/>
    </source>
</evidence>
<dbReference type="InterPro" id="IPR010730">
    <property type="entry name" value="HET"/>
</dbReference>
<keyword evidence="2" id="KW-0812">Transmembrane</keyword>
<reference evidence="4 5" key="1">
    <citation type="submission" date="2015-10" db="EMBL/GenBank/DDBJ databases">
        <title>Full genome of DAOMC 229536 Phialocephala scopiformis, a fungal endophyte of spruce producing the potent anti-insectan compound rugulosin.</title>
        <authorList>
            <consortium name="DOE Joint Genome Institute"/>
            <person name="Walker A.K."/>
            <person name="Frasz S.L."/>
            <person name="Seifert K.A."/>
            <person name="Miller J.D."/>
            <person name="Mondo S.J."/>
            <person name="Labutti K."/>
            <person name="Lipzen A."/>
            <person name="Dockter R."/>
            <person name="Kennedy M."/>
            <person name="Grigoriev I.V."/>
            <person name="Spatafora J.W."/>
        </authorList>
    </citation>
    <scope>NUCLEOTIDE SEQUENCE [LARGE SCALE GENOMIC DNA]</scope>
    <source>
        <strain evidence="4 5">CBS 120377</strain>
    </source>
</reference>
<organism evidence="4 5">
    <name type="scientific">Mollisia scopiformis</name>
    <name type="common">Conifer needle endophyte fungus</name>
    <name type="synonym">Phialocephala scopiformis</name>
    <dbReference type="NCBI Taxonomy" id="149040"/>
    <lineage>
        <taxon>Eukaryota</taxon>
        <taxon>Fungi</taxon>
        <taxon>Dikarya</taxon>
        <taxon>Ascomycota</taxon>
        <taxon>Pezizomycotina</taxon>
        <taxon>Leotiomycetes</taxon>
        <taxon>Helotiales</taxon>
        <taxon>Mollisiaceae</taxon>
        <taxon>Mollisia</taxon>
    </lineage>
</organism>
<keyword evidence="5" id="KW-1185">Reference proteome</keyword>
<evidence type="ECO:0000313" key="4">
    <source>
        <dbReference type="EMBL" id="KUJ17731.1"/>
    </source>
</evidence>
<keyword evidence="2" id="KW-0472">Membrane</keyword>
<name>A0A194XC46_MOLSC</name>
<dbReference type="PANTHER" id="PTHR24148:SF73">
    <property type="entry name" value="HET DOMAIN PROTEIN (AFU_ORTHOLOGUE AFUA_8G01020)"/>
    <property type="match status" value="1"/>
</dbReference>